<dbReference type="PANTHER" id="PTHR35537">
    <property type="entry name" value="DNA DAMAGE-INDUCIBLE APOPTOSIS SUPPRESSOR PROTEIN DDIAS"/>
    <property type="match status" value="1"/>
</dbReference>
<dbReference type="GO" id="GO:1902230">
    <property type="term" value="P:negative regulation of intrinsic apoptotic signaling pathway in response to DNA damage"/>
    <property type="evidence" value="ECO:0007669"/>
    <property type="project" value="InterPro"/>
</dbReference>
<dbReference type="Proteomes" id="UP000007241">
    <property type="component" value="Unassembled WGS sequence"/>
</dbReference>
<feature type="region of interest" description="Disordered" evidence="1">
    <location>
        <begin position="248"/>
        <end position="280"/>
    </location>
</feature>
<gene>
    <name evidence="2" type="ORF">BATDEDRAFT_25374</name>
</gene>
<dbReference type="GeneID" id="18238774"/>
<dbReference type="RefSeq" id="XP_006679438.1">
    <property type="nucleotide sequence ID" value="XM_006679375.1"/>
</dbReference>
<dbReference type="InParanoid" id="F4P4A6"/>
<sequence length="568" mass="62266">MKEIHMIVVGLRRAAHTIHYSALPGSSPCFYPSCRICYSKLSCTITFERMTTLQCPKCNASYSSDTAELRYKVDLVAVVWPSPDVHELPFLSTASNAIRLEPKQEAKLLYLTVFGACLDTLFGMSAKTLQSSISSSLSNTSINKPFVISECAESVSSTIESSPVSTQNILLDKWIQIMTALETVVQGMPIRASLPDKHFRKSNVSDTWRLILPASGSLTTGSIKPLLYESHPRVCDCIPWLKQDPITNSTSGNRLHGPNDSSIPDIDANKQKSTVSESIKDECSEPLYEWDLDPRLLENLVLTQVDSTAVSNPDLTCGDEQQPLVSTDSLPCSTKLGFSLAVHLADQLFTSVSTTADEVLWQEQLSDNFDEPDSDAKILDVLEQSYSVQGNHTNSLNLSNPISNQLQPHRDCIVSTQDSFVEEKSQSNLLTQDMHVLTTPALNSQSLQDTLLQCPLPTVENTQNVKLASLDHSAKLSEIELKMVQDVLCGLTLADFSDDEVEADILTGAPCTESSFKWSSDSLTKESIGGSLKGAQIHDEYSDLDDDVDEIVAVLTELGLERANPPTV</sequence>
<dbReference type="PANTHER" id="PTHR35537:SF1">
    <property type="entry name" value="DNA DAMAGE-INDUCED APOPTOSIS SUPPRESSOR PROTEIN"/>
    <property type="match status" value="1"/>
</dbReference>
<dbReference type="GO" id="GO:0005634">
    <property type="term" value="C:nucleus"/>
    <property type="evidence" value="ECO:0000318"/>
    <property type="project" value="GO_Central"/>
</dbReference>
<dbReference type="AlphaFoldDB" id="F4P4A6"/>
<evidence type="ECO:0000256" key="1">
    <source>
        <dbReference type="SAM" id="MobiDB-lite"/>
    </source>
</evidence>
<dbReference type="InterPro" id="IPR012340">
    <property type="entry name" value="NA-bd_OB-fold"/>
</dbReference>
<dbReference type="Gene3D" id="2.40.50.140">
    <property type="entry name" value="Nucleic acid-binding proteins"/>
    <property type="match status" value="1"/>
</dbReference>
<keyword evidence="3" id="KW-1185">Reference proteome</keyword>
<accession>F4P4A6</accession>
<reference evidence="2 3" key="1">
    <citation type="submission" date="2009-12" db="EMBL/GenBank/DDBJ databases">
        <title>The draft genome of Batrachochytrium dendrobatidis.</title>
        <authorList>
            <consortium name="US DOE Joint Genome Institute (JGI-PGF)"/>
            <person name="Kuo A."/>
            <person name="Salamov A."/>
            <person name="Schmutz J."/>
            <person name="Lucas S."/>
            <person name="Pitluck S."/>
            <person name="Rosenblum E."/>
            <person name="Stajich J."/>
            <person name="Eisen M."/>
            <person name="Grigoriev I.V."/>
        </authorList>
    </citation>
    <scope>NUCLEOTIDE SEQUENCE [LARGE SCALE GENOMIC DNA]</scope>
    <source>
        <strain evidence="3">JAM81 / FGSC 10211</strain>
    </source>
</reference>
<name>F4P4A6_BATDJ</name>
<dbReference type="EMBL" id="GL882885">
    <property type="protein sequence ID" value="EGF79888.1"/>
    <property type="molecule type" value="Genomic_DNA"/>
</dbReference>
<dbReference type="InterPro" id="IPR043522">
    <property type="entry name" value="DDIAS"/>
</dbReference>
<evidence type="ECO:0000313" key="3">
    <source>
        <dbReference type="Proteomes" id="UP000007241"/>
    </source>
</evidence>
<proteinExistence type="predicted"/>
<evidence type="ECO:0000313" key="2">
    <source>
        <dbReference type="EMBL" id="EGF79888.1"/>
    </source>
</evidence>
<organism evidence="2 3">
    <name type="scientific">Batrachochytrium dendrobatidis (strain JAM81 / FGSC 10211)</name>
    <name type="common">Frog chytrid fungus</name>
    <dbReference type="NCBI Taxonomy" id="684364"/>
    <lineage>
        <taxon>Eukaryota</taxon>
        <taxon>Fungi</taxon>
        <taxon>Fungi incertae sedis</taxon>
        <taxon>Chytridiomycota</taxon>
        <taxon>Chytridiomycota incertae sedis</taxon>
        <taxon>Chytridiomycetes</taxon>
        <taxon>Rhizophydiales</taxon>
        <taxon>Rhizophydiales incertae sedis</taxon>
        <taxon>Batrachochytrium</taxon>
    </lineage>
</organism>
<dbReference type="HOGENOM" id="CLU_479780_0_0_1"/>
<dbReference type="OrthoDB" id="9948238at2759"/>
<dbReference type="GO" id="GO:0005737">
    <property type="term" value="C:cytoplasm"/>
    <property type="evidence" value="ECO:0000318"/>
    <property type="project" value="GO_Central"/>
</dbReference>
<protein>
    <submittedName>
        <fullName evidence="2">Uncharacterized protein</fullName>
    </submittedName>
</protein>